<feature type="disulfide bond" evidence="1">
    <location>
        <begin position="282"/>
        <end position="299"/>
    </location>
</feature>
<comment type="caution">
    <text evidence="1">Lacks conserved residue(s) required for the propagation of feature annotation.</text>
</comment>
<dbReference type="PROSITE" id="PS50026">
    <property type="entry name" value="EGF_3"/>
    <property type="match status" value="6"/>
</dbReference>
<dbReference type="InterPro" id="IPR000742">
    <property type="entry name" value="EGF"/>
</dbReference>
<dbReference type="CDD" id="cd00054">
    <property type="entry name" value="EGF_CA"/>
    <property type="match status" value="1"/>
</dbReference>
<dbReference type="PANTHER" id="PTHR24033:SF151">
    <property type="entry name" value="NOTCH 2"/>
    <property type="match status" value="1"/>
</dbReference>
<feature type="domain" description="EGF-like" evidence="2">
    <location>
        <begin position="188"/>
        <end position="227"/>
    </location>
</feature>
<protein>
    <submittedName>
        <fullName evidence="3">Oidioi.mRNA.OKI2018_I69.XSR.g13803.t1.cds</fullName>
    </submittedName>
</protein>
<dbReference type="PROSITE" id="PS01186">
    <property type="entry name" value="EGF_2"/>
    <property type="match status" value="5"/>
</dbReference>
<feature type="disulfide bond" evidence="1">
    <location>
        <begin position="261"/>
        <end position="270"/>
    </location>
</feature>
<feature type="disulfide bond" evidence="1">
    <location>
        <begin position="217"/>
        <end position="226"/>
    </location>
</feature>
<feature type="domain" description="EGF-like" evidence="2">
    <location>
        <begin position="144"/>
        <end position="182"/>
    </location>
</feature>
<keyword evidence="1" id="KW-1015">Disulfide bond</keyword>
<feature type="domain" description="EGF-like" evidence="2">
    <location>
        <begin position="233"/>
        <end position="271"/>
    </location>
</feature>
<dbReference type="SUPFAM" id="SSF57196">
    <property type="entry name" value="EGF/Laminin"/>
    <property type="match status" value="1"/>
</dbReference>
<name>A0ABN7SBR1_OIKDI</name>
<reference evidence="3 4" key="1">
    <citation type="submission" date="2021-04" db="EMBL/GenBank/DDBJ databases">
        <authorList>
            <person name="Bliznina A."/>
        </authorList>
    </citation>
    <scope>NUCLEOTIDE SEQUENCE [LARGE SCALE GENOMIC DNA]</scope>
</reference>
<feature type="domain" description="EGF-like" evidence="2">
    <location>
        <begin position="272"/>
        <end position="311"/>
    </location>
</feature>
<feature type="domain" description="EGF-like" evidence="2">
    <location>
        <begin position="99"/>
        <end position="137"/>
    </location>
</feature>
<dbReference type="PANTHER" id="PTHR24033">
    <property type="entry name" value="EGF-LIKE DOMAIN-CONTAINING PROTEIN"/>
    <property type="match status" value="1"/>
</dbReference>
<evidence type="ECO:0000256" key="1">
    <source>
        <dbReference type="PROSITE-ProRule" id="PRU00076"/>
    </source>
</evidence>
<feature type="disulfide bond" evidence="1">
    <location>
        <begin position="172"/>
        <end position="181"/>
    </location>
</feature>
<sequence length="743" mass="80138">MTRVRILINALIAGINASINGRAFSIGESHTPSTAAPSTAAPNINCVACNTLTYGSRNRDECNTCMAGTNKCWTLNEQFNFYFCAEAPGGVDFDVNPVTASSCDELNWCNGNGQCAMTGPDSAICICNSLYTGDNCANAKPISNQKSCSDLNYCNNHGRCFSKPSADAYCDCNVGWQGASCNIPIQAGSVTCRDLNYCGVHGKCIQTPQDTDDYCSCDSGWKGIMCDQAQAFNYLQCGEDLICSTNGRCIDLSSADDYCVCNEGWSGKTCTVQDSCGNVGICQNGAPCVYDAQRYGNYCACRDGYFGPTCASRDPCVETKCYNDGVCNNINGEAQCSCAPGWKGPYCEVMIPCTRKCGRGWCTHGVNSMSCRCPDGVYGSNCQEDCQSKCNLSTHECKMENQVAICTEKRKSICNALSPCQNGCECADGDHDGYDYTCTNKQGRYFLGKRCNFDEPQLNCASDHITVTVTNDLLLRHIFKSDAKFATGTDNQLVFSDGGALSTLRIERKDFSKISAPAVENGVLTFGSSVRSLRTFEGTTPVVTTIFSFQCQYGVDLTPATITPLEWPKISVEADQATFEVEMKFFSVDARAGIHRRARSSPVLLVREEIFVNLAPTANSFDQFPELGSQTGIRVKNCYLVAGNTQTPIIEDGVALESSGHAHASFDTPQPATGVEFSLILLNTHLRDSTLQCTAALCTGDACKHTARVGRSIQNSSTNFSMAIGPFMLADLSDGTQSNLSTL</sequence>
<gene>
    <name evidence="3" type="ORF">OKIOD_LOCUS5361</name>
</gene>
<proteinExistence type="predicted"/>
<dbReference type="Gene3D" id="2.10.25.10">
    <property type="entry name" value="Laminin"/>
    <property type="match status" value="3"/>
</dbReference>
<evidence type="ECO:0000313" key="4">
    <source>
        <dbReference type="Proteomes" id="UP001158576"/>
    </source>
</evidence>
<keyword evidence="1" id="KW-0245">EGF-like domain</keyword>
<dbReference type="PROSITE" id="PS00022">
    <property type="entry name" value="EGF_1"/>
    <property type="match status" value="7"/>
</dbReference>
<evidence type="ECO:0000259" key="2">
    <source>
        <dbReference type="PROSITE" id="PS50026"/>
    </source>
</evidence>
<accession>A0ABN7SBR1</accession>
<keyword evidence="4" id="KW-1185">Reference proteome</keyword>
<dbReference type="InterPro" id="IPR051830">
    <property type="entry name" value="NOTCH_homolog"/>
</dbReference>
<dbReference type="Pfam" id="PF00008">
    <property type="entry name" value="EGF"/>
    <property type="match status" value="1"/>
</dbReference>
<evidence type="ECO:0000313" key="3">
    <source>
        <dbReference type="EMBL" id="CAG5094714.1"/>
    </source>
</evidence>
<feature type="disulfide bond" evidence="1">
    <location>
        <begin position="127"/>
        <end position="136"/>
    </location>
</feature>
<dbReference type="Proteomes" id="UP001158576">
    <property type="component" value="Chromosome XSR"/>
</dbReference>
<feature type="disulfide bond" evidence="1">
    <location>
        <begin position="301"/>
        <end position="310"/>
    </location>
</feature>
<dbReference type="SMART" id="SM00181">
    <property type="entry name" value="EGF"/>
    <property type="match status" value="7"/>
</dbReference>
<feature type="disulfide bond" evidence="1">
    <location>
        <begin position="198"/>
        <end position="215"/>
    </location>
</feature>
<organism evidence="3 4">
    <name type="scientific">Oikopleura dioica</name>
    <name type="common">Tunicate</name>
    <dbReference type="NCBI Taxonomy" id="34765"/>
    <lineage>
        <taxon>Eukaryota</taxon>
        <taxon>Metazoa</taxon>
        <taxon>Chordata</taxon>
        <taxon>Tunicata</taxon>
        <taxon>Appendicularia</taxon>
        <taxon>Copelata</taxon>
        <taxon>Oikopleuridae</taxon>
        <taxon>Oikopleura</taxon>
    </lineage>
</organism>
<feature type="domain" description="EGF-like" evidence="2">
    <location>
        <begin position="312"/>
        <end position="348"/>
    </location>
</feature>
<feature type="disulfide bond" evidence="1">
    <location>
        <begin position="338"/>
        <end position="347"/>
    </location>
</feature>
<dbReference type="EMBL" id="OU015569">
    <property type="protein sequence ID" value="CAG5094714.1"/>
    <property type="molecule type" value="Genomic_DNA"/>
</dbReference>